<dbReference type="InterPro" id="IPR007712">
    <property type="entry name" value="RelE/ParE_toxin"/>
</dbReference>
<dbReference type="EMBL" id="MGHL01000007">
    <property type="protein sequence ID" value="OGM69932.1"/>
    <property type="molecule type" value="Genomic_DNA"/>
</dbReference>
<evidence type="ECO:0000313" key="3">
    <source>
        <dbReference type="EMBL" id="OGM69932.1"/>
    </source>
</evidence>
<comment type="caution">
    <text evidence="3">The sequence shown here is derived from an EMBL/GenBank/DDBJ whole genome shotgun (WGS) entry which is preliminary data.</text>
</comment>
<dbReference type="PANTHER" id="PTHR35601:SF1">
    <property type="entry name" value="TOXIN RELE"/>
    <property type="match status" value="1"/>
</dbReference>
<protein>
    <recommendedName>
        <fullName evidence="5">Plasmid stabilization protein</fullName>
    </recommendedName>
</protein>
<sequence length="84" mass="10200">MYEVKFTPKGKRDLKKLSKDIRSRVVKKLEFYSKEPDPLEFSKPLVDLPPATHRFKVGSYRIAFYIEEKIIFIVRIRHRKDIYR</sequence>
<dbReference type="Pfam" id="PF05016">
    <property type="entry name" value="ParE_toxin"/>
    <property type="match status" value="1"/>
</dbReference>
<dbReference type="InterPro" id="IPR035093">
    <property type="entry name" value="RelE/ParE_toxin_dom_sf"/>
</dbReference>
<evidence type="ECO:0000256" key="2">
    <source>
        <dbReference type="ARBA" id="ARBA00022649"/>
    </source>
</evidence>
<dbReference type="PANTHER" id="PTHR35601">
    <property type="entry name" value="TOXIN RELE"/>
    <property type="match status" value="1"/>
</dbReference>
<evidence type="ECO:0008006" key="5">
    <source>
        <dbReference type="Google" id="ProtNLM"/>
    </source>
</evidence>
<gene>
    <name evidence="3" type="ORF">A2975_04970</name>
</gene>
<dbReference type="Gene3D" id="3.30.2310.20">
    <property type="entry name" value="RelE-like"/>
    <property type="match status" value="1"/>
</dbReference>
<name>A0A1F8C0Y4_9BACT</name>
<dbReference type="Proteomes" id="UP000178429">
    <property type="component" value="Unassembled WGS sequence"/>
</dbReference>
<keyword evidence="2" id="KW-1277">Toxin-antitoxin system</keyword>
<dbReference type="SUPFAM" id="SSF143011">
    <property type="entry name" value="RelE-like"/>
    <property type="match status" value="1"/>
</dbReference>
<dbReference type="STRING" id="1802525.A2975_04970"/>
<dbReference type="AlphaFoldDB" id="A0A1F8C0Y4"/>
<organism evidence="3 4">
    <name type="scientific">Candidatus Woesebacteria bacterium RIFCSPLOWO2_01_FULL_44_14</name>
    <dbReference type="NCBI Taxonomy" id="1802525"/>
    <lineage>
        <taxon>Bacteria</taxon>
        <taxon>Candidatus Woeseibacteriota</taxon>
    </lineage>
</organism>
<proteinExistence type="inferred from homology"/>
<evidence type="ECO:0000256" key="1">
    <source>
        <dbReference type="ARBA" id="ARBA00006226"/>
    </source>
</evidence>
<reference evidence="3 4" key="1">
    <citation type="journal article" date="2016" name="Nat. Commun.">
        <title>Thousands of microbial genomes shed light on interconnected biogeochemical processes in an aquifer system.</title>
        <authorList>
            <person name="Anantharaman K."/>
            <person name="Brown C.T."/>
            <person name="Hug L.A."/>
            <person name="Sharon I."/>
            <person name="Castelle C.J."/>
            <person name="Probst A.J."/>
            <person name="Thomas B.C."/>
            <person name="Singh A."/>
            <person name="Wilkins M.J."/>
            <person name="Karaoz U."/>
            <person name="Brodie E.L."/>
            <person name="Williams K.H."/>
            <person name="Hubbard S.S."/>
            <person name="Banfield J.F."/>
        </authorList>
    </citation>
    <scope>NUCLEOTIDE SEQUENCE [LARGE SCALE GENOMIC DNA]</scope>
</reference>
<accession>A0A1F8C0Y4</accession>
<comment type="similarity">
    <text evidence="1">Belongs to the RelE toxin family.</text>
</comment>
<evidence type="ECO:0000313" key="4">
    <source>
        <dbReference type="Proteomes" id="UP000178429"/>
    </source>
</evidence>